<evidence type="ECO:0000313" key="2">
    <source>
        <dbReference type="Proteomes" id="UP001327225"/>
    </source>
</evidence>
<evidence type="ECO:0000313" key="1">
    <source>
        <dbReference type="EMBL" id="WQQ28412.1"/>
    </source>
</evidence>
<accession>A0ABZ0ZXT4</accession>
<organism evidence="1 2">
    <name type="scientific">Nocardioides bizhenqiangii</name>
    <dbReference type="NCBI Taxonomy" id="3095076"/>
    <lineage>
        <taxon>Bacteria</taxon>
        <taxon>Bacillati</taxon>
        <taxon>Actinomycetota</taxon>
        <taxon>Actinomycetes</taxon>
        <taxon>Propionibacteriales</taxon>
        <taxon>Nocardioidaceae</taxon>
        <taxon>Nocardioides</taxon>
    </lineage>
</organism>
<sequence length="124" mass="13695">MTTIASEIPAHVRASVDRLVVFLETGATDGLFAPDVFADITLPHWRVQAHGAEDVASSKTQSHPPSGRTRVEKVLAGADGYTVKVEERWEDGGAAVVLPRGVRLRSRRGRPDHRDQRLLHWRLG</sequence>
<keyword evidence="2" id="KW-1185">Reference proteome</keyword>
<dbReference type="Proteomes" id="UP001327225">
    <property type="component" value="Chromosome"/>
</dbReference>
<proteinExistence type="predicted"/>
<gene>
    <name evidence="1" type="ORF">SHK19_09305</name>
</gene>
<reference evidence="2" key="1">
    <citation type="submission" date="2023-12" db="EMBL/GenBank/DDBJ databases">
        <title>Novel species in genus Nocardioides.</title>
        <authorList>
            <person name="Zhou H."/>
        </authorList>
    </citation>
    <scope>NUCLEOTIDE SEQUENCE [LARGE SCALE GENOMIC DNA]</scope>
    <source>
        <strain evidence="2">HM61</strain>
    </source>
</reference>
<protein>
    <submittedName>
        <fullName evidence="1">Uncharacterized protein</fullName>
    </submittedName>
</protein>
<dbReference type="RefSeq" id="WP_322938479.1">
    <property type="nucleotide sequence ID" value="NZ_CP141059.1"/>
</dbReference>
<dbReference type="EMBL" id="CP141059">
    <property type="protein sequence ID" value="WQQ28412.1"/>
    <property type="molecule type" value="Genomic_DNA"/>
</dbReference>
<name>A0ABZ0ZXT4_9ACTN</name>